<feature type="binding site" evidence="7">
    <location>
        <position position="66"/>
    </location>
    <ligand>
        <name>tRNA</name>
        <dbReference type="ChEBI" id="CHEBI:17843"/>
    </ligand>
</feature>
<evidence type="ECO:0000256" key="9">
    <source>
        <dbReference type="RuleBase" id="RU004320"/>
    </source>
</evidence>
<name>A0A9D7SSW4_9BACT</name>
<evidence type="ECO:0000256" key="5">
    <source>
        <dbReference type="ARBA" id="ARBA00038063"/>
    </source>
</evidence>
<keyword evidence="4 7" id="KW-0694">RNA-binding</keyword>
<comment type="similarity">
    <text evidence="5 7 9">Belongs to the PTH family.</text>
</comment>
<evidence type="ECO:0000256" key="2">
    <source>
        <dbReference type="ARBA" id="ARBA00022555"/>
    </source>
</evidence>
<dbReference type="Proteomes" id="UP000808337">
    <property type="component" value="Unassembled WGS sequence"/>
</dbReference>
<evidence type="ECO:0000256" key="1">
    <source>
        <dbReference type="ARBA" id="ARBA00013260"/>
    </source>
</evidence>
<dbReference type="GO" id="GO:0000049">
    <property type="term" value="F:tRNA binding"/>
    <property type="evidence" value="ECO:0007669"/>
    <property type="project" value="UniProtKB-UniRule"/>
</dbReference>
<comment type="function">
    <text evidence="7">Catalyzes the release of premature peptidyl moieties from peptidyl-tRNA molecules trapped in stalled 50S ribosomal subunits, and thus maintains levels of free tRNAs and 50S ribosomes.</text>
</comment>
<evidence type="ECO:0000256" key="7">
    <source>
        <dbReference type="HAMAP-Rule" id="MF_00083"/>
    </source>
</evidence>
<dbReference type="GO" id="GO:0004045">
    <property type="term" value="F:peptidyl-tRNA hydrolase activity"/>
    <property type="evidence" value="ECO:0007669"/>
    <property type="project" value="UniProtKB-UniRule"/>
</dbReference>
<evidence type="ECO:0000256" key="8">
    <source>
        <dbReference type="RuleBase" id="RU000673"/>
    </source>
</evidence>
<dbReference type="SUPFAM" id="SSF53178">
    <property type="entry name" value="Peptidyl-tRNA hydrolase-like"/>
    <property type="match status" value="1"/>
</dbReference>
<dbReference type="AlphaFoldDB" id="A0A9D7SSW4"/>
<dbReference type="InterPro" id="IPR036416">
    <property type="entry name" value="Pept_tRNA_hydro_sf"/>
</dbReference>
<dbReference type="GO" id="GO:0005737">
    <property type="term" value="C:cytoplasm"/>
    <property type="evidence" value="ECO:0007669"/>
    <property type="project" value="UniProtKB-SubCell"/>
</dbReference>
<keyword evidence="7" id="KW-0963">Cytoplasm</keyword>
<evidence type="ECO:0000256" key="6">
    <source>
        <dbReference type="ARBA" id="ARBA00050038"/>
    </source>
</evidence>
<feature type="binding site" evidence="7">
    <location>
        <position position="15"/>
    </location>
    <ligand>
        <name>tRNA</name>
        <dbReference type="ChEBI" id="CHEBI:17843"/>
    </ligand>
</feature>
<dbReference type="EMBL" id="JADKGY010000006">
    <property type="protein sequence ID" value="MBK9982710.1"/>
    <property type="molecule type" value="Genomic_DNA"/>
</dbReference>
<sequence>MKYLIAGLGNIGDEYATTRHNVGFQVVDHFASSLNATWKSAHLGSISEAKFKGRTLILLKPNTYMNLSGKSVSYWIQKEKIPIENLLVIVDELQLDLGIIRLRGKGTDGGHNGLKDIQEVLSTSDYPRLRIGIGRNFPIGGQINYVLGSWSSEEHKILPHVLEAGAEGIKSFVSIGLKRAMEVVNATASQIKSNKS</sequence>
<comment type="caution">
    <text evidence="10">The sequence shown here is derived from an EMBL/GenBank/DDBJ whole genome shotgun (WGS) entry which is preliminary data.</text>
</comment>
<comment type="catalytic activity">
    <reaction evidence="7 8">
        <text>an N-acyl-L-alpha-aminoacyl-tRNA + H2O = an N-acyl-L-amino acid + a tRNA + H(+)</text>
        <dbReference type="Rhea" id="RHEA:54448"/>
        <dbReference type="Rhea" id="RHEA-COMP:10123"/>
        <dbReference type="Rhea" id="RHEA-COMP:13883"/>
        <dbReference type="ChEBI" id="CHEBI:15377"/>
        <dbReference type="ChEBI" id="CHEBI:15378"/>
        <dbReference type="ChEBI" id="CHEBI:59874"/>
        <dbReference type="ChEBI" id="CHEBI:78442"/>
        <dbReference type="ChEBI" id="CHEBI:138191"/>
        <dbReference type="EC" id="3.1.1.29"/>
    </reaction>
</comment>
<keyword evidence="3 7" id="KW-0378">Hydrolase</keyword>
<dbReference type="CDD" id="cd00462">
    <property type="entry name" value="PTH"/>
    <property type="match status" value="1"/>
</dbReference>
<feature type="site" description="Discriminates between blocked and unblocked aminoacyl-tRNA" evidence="7">
    <location>
        <position position="10"/>
    </location>
</feature>
<dbReference type="HAMAP" id="MF_00083">
    <property type="entry name" value="Pept_tRNA_hydro_bact"/>
    <property type="match status" value="1"/>
</dbReference>
<dbReference type="PANTHER" id="PTHR17224:SF1">
    <property type="entry name" value="PEPTIDYL-TRNA HYDROLASE"/>
    <property type="match status" value="1"/>
</dbReference>
<dbReference type="FunFam" id="3.40.50.1470:FF:000001">
    <property type="entry name" value="Peptidyl-tRNA hydrolase"/>
    <property type="match status" value="1"/>
</dbReference>
<dbReference type="NCBIfam" id="TIGR00447">
    <property type="entry name" value="pth"/>
    <property type="match status" value="1"/>
</dbReference>
<proteinExistence type="inferred from homology"/>
<evidence type="ECO:0000313" key="10">
    <source>
        <dbReference type="EMBL" id="MBK9982710.1"/>
    </source>
</evidence>
<dbReference type="PANTHER" id="PTHR17224">
    <property type="entry name" value="PEPTIDYL-TRNA HYDROLASE"/>
    <property type="match status" value="1"/>
</dbReference>
<feature type="binding site" evidence="7">
    <location>
        <position position="112"/>
    </location>
    <ligand>
        <name>tRNA</name>
        <dbReference type="ChEBI" id="CHEBI:17843"/>
    </ligand>
</feature>
<comment type="subunit">
    <text evidence="7">Monomer.</text>
</comment>
<feature type="binding site" evidence="7">
    <location>
        <position position="64"/>
    </location>
    <ligand>
        <name>tRNA</name>
        <dbReference type="ChEBI" id="CHEBI:17843"/>
    </ligand>
</feature>
<keyword evidence="2 7" id="KW-0820">tRNA-binding</keyword>
<comment type="function">
    <text evidence="7">Hydrolyzes ribosome-free peptidyl-tRNAs (with 1 or more amino acids incorporated), which drop off the ribosome during protein synthesis, or as a result of ribosome stalling.</text>
</comment>
<dbReference type="Pfam" id="PF01195">
    <property type="entry name" value="Pept_tRNA_hydro"/>
    <property type="match status" value="1"/>
</dbReference>
<feature type="site" description="Stabilizes the basic form of H active site to accept a proton" evidence="7">
    <location>
        <position position="91"/>
    </location>
</feature>
<evidence type="ECO:0000256" key="4">
    <source>
        <dbReference type="ARBA" id="ARBA00022884"/>
    </source>
</evidence>
<dbReference type="Gene3D" id="3.40.50.1470">
    <property type="entry name" value="Peptidyl-tRNA hydrolase"/>
    <property type="match status" value="1"/>
</dbReference>
<gene>
    <name evidence="7" type="primary">pth</name>
    <name evidence="10" type="ORF">IPP15_09855</name>
</gene>
<comment type="subcellular location">
    <subcellularLocation>
        <location evidence="7">Cytoplasm</location>
    </subcellularLocation>
</comment>
<protein>
    <recommendedName>
        <fullName evidence="6 7">Peptidyl-tRNA hydrolase</fullName>
        <shortName evidence="7">Pth</shortName>
        <ecNumber evidence="1 7">3.1.1.29</ecNumber>
    </recommendedName>
</protein>
<dbReference type="EC" id="3.1.1.29" evidence="1 7"/>
<evidence type="ECO:0000313" key="11">
    <source>
        <dbReference type="Proteomes" id="UP000808337"/>
    </source>
</evidence>
<dbReference type="GO" id="GO:0006515">
    <property type="term" value="P:protein quality control for misfolded or incompletely synthesized proteins"/>
    <property type="evidence" value="ECO:0007669"/>
    <property type="project" value="UniProtKB-UniRule"/>
</dbReference>
<evidence type="ECO:0000256" key="3">
    <source>
        <dbReference type="ARBA" id="ARBA00022801"/>
    </source>
</evidence>
<reference evidence="10 11" key="1">
    <citation type="submission" date="2020-10" db="EMBL/GenBank/DDBJ databases">
        <title>Connecting structure to function with the recovery of over 1000 high-quality activated sludge metagenome-assembled genomes encoding full-length rRNA genes using long-read sequencing.</title>
        <authorList>
            <person name="Singleton C.M."/>
            <person name="Petriglieri F."/>
            <person name="Kristensen J.M."/>
            <person name="Kirkegaard R.H."/>
            <person name="Michaelsen T.Y."/>
            <person name="Andersen M.H."/>
            <person name="Karst S.M."/>
            <person name="Dueholm M.S."/>
            <person name="Nielsen P.H."/>
            <person name="Albertsen M."/>
        </authorList>
    </citation>
    <scope>NUCLEOTIDE SEQUENCE [LARGE SCALE GENOMIC DNA]</scope>
    <source>
        <strain evidence="10">Ribe_18-Q3-R11-54_MAXAC.273</strain>
    </source>
</reference>
<dbReference type="PROSITE" id="PS01195">
    <property type="entry name" value="PEPT_TRNA_HYDROL_1"/>
    <property type="match status" value="1"/>
</dbReference>
<feature type="active site" description="Proton acceptor" evidence="7">
    <location>
        <position position="20"/>
    </location>
</feature>
<accession>A0A9D7SSW4</accession>
<dbReference type="InterPro" id="IPR018171">
    <property type="entry name" value="Pept_tRNA_hydro_CS"/>
</dbReference>
<dbReference type="GO" id="GO:0072344">
    <property type="term" value="P:rescue of stalled ribosome"/>
    <property type="evidence" value="ECO:0007669"/>
    <property type="project" value="UniProtKB-UniRule"/>
</dbReference>
<dbReference type="InterPro" id="IPR001328">
    <property type="entry name" value="Pept_tRNA_hydro"/>
</dbReference>
<organism evidence="10 11">
    <name type="scientific">Candidatus Opimibacter skivensis</name>
    <dbReference type="NCBI Taxonomy" id="2982028"/>
    <lineage>
        <taxon>Bacteria</taxon>
        <taxon>Pseudomonadati</taxon>
        <taxon>Bacteroidota</taxon>
        <taxon>Saprospiria</taxon>
        <taxon>Saprospirales</taxon>
        <taxon>Saprospiraceae</taxon>
        <taxon>Candidatus Opimibacter</taxon>
    </lineage>
</organism>